<reference evidence="5" key="1">
    <citation type="journal article" date="2019" name="Int. J. Syst. Evol. Microbiol.">
        <title>The Global Catalogue of Microorganisms (GCM) 10K type strain sequencing project: providing services to taxonomists for standard genome sequencing and annotation.</title>
        <authorList>
            <consortium name="The Broad Institute Genomics Platform"/>
            <consortium name="The Broad Institute Genome Sequencing Center for Infectious Disease"/>
            <person name="Wu L."/>
            <person name="Ma J."/>
        </authorList>
    </citation>
    <scope>NUCLEOTIDE SEQUENCE [LARGE SCALE GENOMIC DNA]</scope>
    <source>
        <strain evidence="5">CGMCC 4.1782</strain>
    </source>
</reference>
<dbReference type="EMBL" id="JBHUIM010000001">
    <property type="protein sequence ID" value="MFD2246246.1"/>
    <property type="molecule type" value="Genomic_DNA"/>
</dbReference>
<dbReference type="PROSITE" id="PS51186">
    <property type="entry name" value="GNAT"/>
    <property type="match status" value="1"/>
</dbReference>
<dbReference type="RefSeq" id="WP_250427937.1">
    <property type="nucleotide sequence ID" value="NZ_JALPRR010000001.1"/>
</dbReference>
<keyword evidence="5" id="KW-1185">Reference proteome</keyword>
<sequence>MPAADNYTFHFRTGTPADAELLAELGWRTFDQTFAAYNKPEDMTAFRTTMYTPELQAKELADPYTEFIIVEAEGEAVAYLKLNTGAAPEAIQAKNPLQINRLYILQEWTGKGLGDRLMQLSLDKARQKGHDVVWLTVWEHNERAMRFYHKYGFREVGELEFILGEDVQRDLYMQREV</sequence>
<dbReference type="GO" id="GO:0016746">
    <property type="term" value="F:acyltransferase activity"/>
    <property type="evidence" value="ECO:0007669"/>
    <property type="project" value="UniProtKB-KW"/>
</dbReference>
<gene>
    <name evidence="4" type="ORF">ACFSKP_08270</name>
</gene>
<keyword evidence="2 4" id="KW-0012">Acyltransferase</keyword>
<organism evidence="4 5">
    <name type="scientific">Pontibacter ruber</name>
    <dbReference type="NCBI Taxonomy" id="1343895"/>
    <lineage>
        <taxon>Bacteria</taxon>
        <taxon>Pseudomonadati</taxon>
        <taxon>Bacteroidota</taxon>
        <taxon>Cytophagia</taxon>
        <taxon>Cytophagales</taxon>
        <taxon>Hymenobacteraceae</taxon>
        <taxon>Pontibacter</taxon>
    </lineage>
</organism>
<dbReference type="InterPro" id="IPR016181">
    <property type="entry name" value="Acyl_CoA_acyltransferase"/>
</dbReference>
<dbReference type="CDD" id="cd04301">
    <property type="entry name" value="NAT_SF"/>
    <property type="match status" value="1"/>
</dbReference>
<dbReference type="Proteomes" id="UP001597374">
    <property type="component" value="Unassembled WGS sequence"/>
</dbReference>
<name>A0ABW5CUW9_9BACT</name>
<dbReference type="SUPFAM" id="SSF55729">
    <property type="entry name" value="Acyl-CoA N-acyltransferases (Nat)"/>
    <property type="match status" value="1"/>
</dbReference>
<dbReference type="Pfam" id="PF00583">
    <property type="entry name" value="Acetyltransf_1"/>
    <property type="match status" value="1"/>
</dbReference>
<protein>
    <submittedName>
        <fullName evidence="4">GNAT family N-acetyltransferase</fullName>
        <ecNumber evidence="4">2.3.-.-</ecNumber>
    </submittedName>
</protein>
<dbReference type="InterPro" id="IPR050832">
    <property type="entry name" value="Bact_Acetyltransf"/>
</dbReference>
<evidence type="ECO:0000256" key="2">
    <source>
        <dbReference type="ARBA" id="ARBA00023315"/>
    </source>
</evidence>
<evidence type="ECO:0000313" key="4">
    <source>
        <dbReference type="EMBL" id="MFD2246246.1"/>
    </source>
</evidence>
<dbReference type="InterPro" id="IPR000182">
    <property type="entry name" value="GNAT_dom"/>
</dbReference>
<dbReference type="PANTHER" id="PTHR43877">
    <property type="entry name" value="AMINOALKYLPHOSPHONATE N-ACETYLTRANSFERASE-RELATED-RELATED"/>
    <property type="match status" value="1"/>
</dbReference>
<evidence type="ECO:0000256" key="1">
    <source>
        <dbReference type="ARBA" id="ARBA00022679"/>
    </source>
</evidence>
<accession>A0ABW5CUW9</accession>
<feature type="domain" description="N-acetyltransferase" evidence="3">
    <location>
        <begin position="9"/>
        <end position="177"/>
    </location>
</feature>
<evidence type="ECO:0000313" key="5">
    <source>
        <dbReference type="Proteomes" id="UP001597374"/>
    </source>
</evidence>
<keyword evidence="1 4" id="KW-0808">Transferase</keyword>
<comment type="caution">
    <text evidence="4">The sequence shown here is derived from an EMBL/GenBank/DDBJ whole genome shotgun (WGS) entry which is preliminary data.</text>
</comment>
<dbReference type="Gene3D" id="3.40.630.30">
    <property type="match status" value="1"/>
</dbReference>
<dbReference type="EC" id="2.3.-.-" evidence="4"/>
<proteinExistence type="predicted"/>
<evidence type="ECO:0000259" key="3">
    <source>
        <dbReference type="PROSITE" id="PS51186"/>
    </source>
</evidence>